<gene>
    <name evidence="9" type="ORF">E6H04_05900</name>
</gene>
<evidence type="ECO:0000256" key="6">
    <source>
        <dbReference type="ARBA" id="ARBA00038091"/>
    </source>
</evidence>
<organism evidence="9 10">
    <name type="scientific">Candidatus Segetimicrobium genomatis</name>
    <dbReference type="NCBI Taxonomy" id="2569760"/>
    <lineage>
        <taxon>Bacteria</taxon>
        <taxon>Bacillati</taxon>
        <taxon>Candidatus Sysuimicrobiota</taxon>
        <taxon>Candidatus Sysuimicrobiia</taxon>
        <taxon>Candidatus Sysuimicrobiales</taxon>
        <taxon>Candidatus Segetimicrobiaceae</taxon>
        <taxon>Candidatus Segetimicrobium</taxon>
    </lineage>
</organism>
<comment type="similarity">
    <text evidence="6">Belongs to the methyltransferase superfamily. RlmI family.</text>
</comment>
<comment type="subcellular location">
    <subcellularLocation>
        <location evidence="1">Cytoplasm</location>
    </subcellularLocation>
</comment>
<keyword evidence="5" id="KW-0949">S-adenosyl-L-methionine</keyword>
<dbReference type="Pfam" id="PF10672">
    <property type="entry name" value="Methyltrans_SAM"/>
    <property type="match status" value="1"/>
</dbReference>
<evidence type="ECO:0000256" key="3">
    <source>
        <dbReference type="ARBA" id="ARBA00022603"/>
    </source>
</evidence>
<keyword evidence="4 9" id="KW-0808">Transferase</keyword>
<evidence type="ECO:0000256" key="1">
    <source>
        <dbReference type="ARBA" id="ARBA00004496"/>
    </source>
</evidence>
<dbReference type="Gene3D" id="3.40.50.150">
    <property type="entry name" value="Vaccinia Virus protein VP39"/>
    <property type="match status" value="1"/>
</dbReference>
<dbReference type="InterPro" id="IPR036974">
    <property type="entry name" value="PUA_sf"/>
</dbReference>
<evidence type="ECO:0000256" key="5">
    <source>
        <dbReference type="ARBA" id="ARBA00022691"/>
    </source>
</evidence>
<dbReference type="EMBL" id="VBAO01000153">
    <property type="protein sequence ID" value="TMI81818.1"/>
    <property type="molecule type" value="Genomic_DNA"/>
</dbReference>
<dbReference type="InterPro" id="IPR019614">
    <property type="entry name" value="SAM-dep_methyl-trfase"/>
</dbReference>
<evidence type="ECO:0000256" key="4">
    <source>
        <dbReference type="ARBA" id="ARBA00022679"/>
    </source>
</evidence>
<evidence type="ECO:0000256" key="2">
    <source>
        <dbReference type="ARBA" id="ARBA00022490"/>
    </source>
</evidence>
<dbReference type="GO" id="GO:0003723">
    <property type="term" value="F:RNA binding"/>
    <property type="evidence" value="ECO:0007669"/>
    <property type="project" value="InterPro"/>
</dbReference>
<dbReference type="CDD" id="cd02440">
    <property type="entry name" value="AdoMet_MTases"/>
    <property type="match status" value="1"/>
</dbReference>
<dbReference type="Pfam" id="PF17785">
    <property type="entry name" value="PUA_3"/>
    <property type="match status" value="1"/>
</dbReference>
<keyword evidence="3 9" id="KW-0489">Methyltransferase</keyword>
<evidence type="ECO:0000259" key="7">
    <source>
        <dbReference type="Pfam" id="PF10672"/>
    </source>
</evidence>
<dbReference type="InterPro" id="IPR041532">
    <property type="entry name" value="RlmI-like_PUA"/>
</dbReference>
<accession>A0A537JE42</accession>
<dbReference type="InterPro" id="IPR015947">
    <property type="entry name" value="PUA-like_sf"/>
</dbReference>
<dbReference type="AlphaFoldDB" id="A0A537JE42"/>
<dbReference type="SUPFAM" id="SSF88697">
    <property type="entry name" value="PUA domain-like"/>
    <property type="match status" value="1"/>
</dbReference>
<evidence type="ECO:0000313" key="9">
    <source>
        <dbReference type="EMBL" id="TMI81818.1"/>
    </source>
</evidence>
<feature type="domain" description="RlmI-like PUA" evidence="8">
    <location>
        <begin position="21"/>
        <end position="82"/>
    </location>
</feature>
<dbReference type="SUPFAM" id="SSF53335">
    <property type="entry name" value="S-adenosyl-L-methionine-dependent methyltransferases"/>
    <property type="match status" value="1"/>
</dbReference>
<dbReference type="Gene3D" id="2.30.130.10">
    <property type="entry name" value="PUA domain"/>
    <property type="match status" value="1"/>
</dbReference>
<evidence type="ECO:0000259" key="8">
    <source>
        <dbReference type="Pfam" id="PF17785"/>
    </source>
</evidence>
<dbReference type="CDD" id="cd11572">
    <property type="entry name" value="RlmI_M_like"/>
    <property type="match status" value="1"/>
</dbReference>
<dbReference type="CDD" id="cd21153">
    <property type="entry name" value="PUA_RlmI"/>
    <property type="match status" value="1"/>
</dbReference>
<sequence length="410" mass="45122">MPRRARPRTAGRTARVARPGVVLRPGKDARLRAGHLWVYRTEIARLDGAPQDGEAVLVRAASGRPLGMGLLNTRSVIAVRLLAAEEREIDERFFRDRLESALSLRARLPPPATAASARRLVYSEGDYLPGLIVDRYGDVLVIQTLTLGMDRRKELLVRLLMEMVQPRGIYARNDPAVRRLEGLPRETGWLAGDGPAQVDIEEDESRFAVDVAQGQKTGFFLDQRENRTRVADLASGARVLDCFAYTGAWSIRAVRRGAVSATGLEISEAAVALAEQNASQNACGDRCRWLRENAFDGLRRLAAAGPAFDVAILDPPAFVKTRSALAAGLAGYKEINLRALKVLGPNGWLVTCSCSYHVEEAELTAVVHEAARDARRRIRIVERRSQAGDHPVHPAMPETRYLKCLIVAVE</sequence>
<dbReference type="Gene3D" id="3.30.750.80">
    <property type="entry name" value="RNA methyltransferase domain (HRMD) like"/>
    <property type="match status" value="1"/>
</dbReference>
<dbReference type="InterPro" id="IPR029063">
    <property type="entry name" value="SAM-dependent_MTases_sf"/>
</dbReference>
<evidence type="ECO:0000313" key="10">
    <source>
        <dbReference type="Proteomes" id="UP000320048"/>
    </source>
</evidence>
<keyword evidence="2" id="KW-0963">Cytoplasm</keyword>
<comment type="caution">
    <text evidence="9">The sequence shown here is derived from an EMBL/GenBank/DDBJ whole genome shotgun (WGS) entry which is preliminary data.</text>
</comment>
<dbReference type="PANTHER" id="PTHR42873:SF1">
    <property type="entry name" value="S-ADENOSYLMETHIONINE-DEPENDENT METHYLTRANSFERASE DOMAIN-CONTAINING PROTEIN"/>
    <property type="match status" value="1"/>
</dbReference>
<dbReference type="GO" id="GO:0008168">
    <property type="term" value="F:methyltransferase activity"/>
    <property type="evidence" value="ECO:0007669"/>
    <property type="project" value="UniProtKB-KW"/>
</dbReference>
<dbReference type="GO" id="GO:0032259">
    <property type="term" value="P:methylation"/>
    <property type="evidence" value="ECO:0007669"/>
    <property type="project" value="UniProtKB-KW"/>
</dbReference>
<dbReference type="GO" id="GO:0005737">
    <property type="term" value="C:cytoplasm"/>
    <property type="evidence" value="ECO:0007669"/>
    <property type="project" value="UniProtKB-SubCell"/>
</dbReference>
<reference evidence="9 10" key="1">
    <citation type="journal article" date="2019" name="Nat. Microbiol.">
        <title>Mediterranean grassland soil C-N compound turnover is dependent on rainfall and depth, and is mediated by genomically divergent microorganisms.</title>
        <authorList>
            <person name="Diamond S."/>
            <person name="Andeer P.F."/>
            <person name="Li Z."/>
            <person name="Crits-Christoph A."/>
            <person name="Burstein D."/>
            <person name="Anantharaman K."/>
            <person name="Lane K.R."/>
            <person name="Thomas B.C."/>
            <person name="Pan C."/>
            <person name="Northen T.R."/>
            <person name="Banfield J.F."/>
        </authorList>
    </citation>
    <scope>NUCLEOTIDE SEQUENCE [LARGE SCALE GENOMIC DNA]</scope>
    <source>
        <strain evidence="9">NP_7</strain>
    </source>
</reference>
<dbReference type="PROSITE" id="PS50890">
    <property type="entry name" value="PUA"/>
    <property type="match status" value="1"/>
</dbReference>
<dbReference type="Proteomes" id="UP000320048">
    <property type="component" value="Unassembled WGS sequence"/>
</dbReference>
<name>A0A537JE42_9BACT</name>
<feature type="domain" description="S-adenosylmethionine-dependent methyltransferase" evidence="7">
    <location>
        <begin position="188"/>
        <end position="393"/>
    </location>
</feature>
<dbReference type="PANTHER" id="PTHR42873">
    <property type="entry name" value="RIBOSOMAL RNA LARGE SUBUNIT METHYLTRANSFERASE"/>
    <property type="match status" value="1"/>
</dbReference>
<protein>
    <submittedName>
        <fullName evidence="9">Class I SAM-dependent rRNA methyltransferase</fullName>
    </submittedName>
</protein>
<proteinExistence type="inferred from homology"/>